<name>A0A0E9VJG6_ANGAN</name>
<evidence type="ECO:0000313" key="1">
    <source>
        <dbReference type="EMBL" id="JAH77570.1"/>
    </source>
</evidence>
<dbReference type="EMBL" id="GBXM01031007">
    <property type="protein sequence ID" value="JAH77570.1"/>
    <property type="molecule type" value="Transcribed_RNA"/>
</dbReference>
<protein>
    <submittedName>
        <fullName evidence="1">Uncharacterized protein</fullName>
    </submittedName>
</protein>
<dbReference type="AlphaFoldDB" id="A0A0E9VJG6"/>
<sequence>MYLFVCFFQVDHLHKFIFFRFSMGFVDSIIAKCKTACCKIIESCQWLTF</sequence>
<reference evidence="1" key="2">
    <citation type="journal article" date="2015" name="Fish Shellfish Immunol.">
        <title>Early steps in the European eel (Anguilla anguilla)-Vibrio vulnificus interaction in the gills: Role of the RtxA13 toxin.</title>
        <authorList>
            <person name="Callol A."/>
            <person name="Pajuelo D."/>
            <person name="Ebbesson L."/>
            <person name="Teles M."/>
            <person name="MacKenzie S."/>
            <person name="Amaro C."/>
        </authorList>
    </citation>
    <scope>NUCLEOTIDE SEQUENCE</scope>
</reference>
<proteinExistence type="predicted"/>
<organism evidence="1">
    <name type="scientific">Anguilla anguilla</name>
    <name type="common">European freshwater eel</name>
    <name type="synonym">Muraena anguilla</name>
    <dbReference type="NCBI Taxonomy" id="7936"/>
    <lineage>
        <taxon>Eukaryota</taxon>
        <taxon>Metazoa</taxon>
        <taxon>Chordata</taxon>
        <taxon>Craniata</taxon>
        <taxon>Vertebrata</taxon>
        <taxon>Euteleostomi</taxon>
        <taxon>Actinopterygii</taxon>
        <taxon>Neopterygii</taxon>
        <taxon>Teleostei</taxon>
        <taxon>Anguilliformes</taxon>
        <taxon>Anguillidae</taxon>
        <taxon>Anguilla</taxon>
    </lineage>
</organism>
<reference evidence="1" key="1">
    <citation type="submission" date="2014-11" db="EMBL/GenBank/DDBJ databases">
        <authorList>
            <person name="Amaro Gonzalez C."/>
        </authorList>
    </citation>
    <scope>NUCLEOTIDE SEQUENCE</scope>
</reference>
<accession>A0A0E9VJG6</accession>